<keyword evidence="3" id="KW-1185">Reference proteome</keyword>
<evidence type="ECO:0000313" key="2">
    <source>
        <dbReference type="Ensembl" id="ENSPSTP00000001364.1"/>
    </source>
</evidence>
<feature type="chain" id="PRO_5034814244" evidence="1">
    <location>
        <begin position="21"/>
        <end position="69"/>
    </location>
</feature>
<accession>A0A8C9EIY7</accession>
<dbReference type="Proteomes" id="UP000694428">
    <property type="component" value="Unplaced"/>
</dbReference>
<name>A0A8C9EIY7_PAVCR</name>
<evidence type="ECO:0000256" key="1">
    <source>
        <dbReference type="SAM" id="SignalP"/>
    </source>
</evidence>
<reference evidence="2" key="1">
    <citation type="submission" date="2025-08" db="UniProtKB">
        <authorList>
            <consortium name="Ensembl"/>
        </authorList>
    </citation>
    <scope>IDENTIFICATION</scope>
</reference>
<dbReference type="AlphaFoldDB" id="A0A8C9EIY7"/>
<organism evidence="2 3">
    <name type="scientific">Pavo cristatus</name>
    <name type="common">Indian peafowl</name>
    <name type="synonym">Blue peafowl</name>
    <dbReference type="NCBI Taxonomy" id="9049"/>
    <lineage>
        <taxon>Eukaryota</taxon>
        <taxon>Metazoa</taxon>
        <taxon>Chordata</taxon>
        <taxon>Craniata</taxon>
        <taxon>Vertebrata</taxon>
        <taxon>Euteleostomi</taxon>
        <taxon>Archelosauria</taxon>
        <taxon>Archosauria</taxon>
        <taxon>Dinosauria</taxon>
        <taxon>Saurischia</taxon>
        <taxon>Theropoda</taxon>
        <taxon>Coelurosauria</taxon>
        <taxon>Aves</taxon>
        <taxon>Neognathae</taxon>
        <taxon>Galloanserae</taxon>
        <taxon>Galliformes</taxon>
        <taxon>Phasianidae</taxon>
        <taxon>Phasianinae</taxon>
        <taxon>Pavo</taxon>
    </lineage>
</organism>
<protein>
    <submittedName>
        <fullName evidence="2">Uncharacterized protein</fullName>
    </submittedName>
</protein>
<keyword evidence="1" id="KW-0732">Signal</keyword>
<feature type="signal peptide" evidence="1">
    <location>
        <begin position="1"/>
        <end position="20"/>
    </location>
</feature>
<dbReference type="Ensembl" id="ENSPSTT00000001438.1">
    <property type="protein sequence ID" value="ENSPSTP00000001364.1"/>
    <property type="gene ID" value="ENSPSTG00000001078.1"/>
</dbReference>
<evidence type="ECO:0000313" key="3">
    <source>
        <dbReference type="Proteomes" id="UP000694428"/>
    </source>
</evidence>
<proteinExistence type="predicted"/>
<sequence length="69" mass="7721">MKTFILFTVVIFCLASQRNANKKNATGSPEAVLPGLMYGAALFVFLLSTEHPQIFVLQECRSLVFREGR</sequence>
<reference evidence="2" key="2">
    <citation type="submission" date="2025-09" db="UniProtKB">
        <authorList>
            <consortium name="Ensembl"/>
        </authorList>
    </citation>
    <scope>IDENTIFICATION</scope>
</reference>